<dbReference type="InterPro" id="IPR042092">
    <property type="entry name" value="PsdUridine_s_RsuA/RluB/E/F_cat"/>
</dbReference>
<comment type="caution">
    <text evidence="6">The sequence shown here is derived from an EMBL/GenBank/DDBJ whole genome shotgun (WGS) entry which is preliminary data.</text>
</comment>
<dbReference type="NCBIfam" id="TIGR00093">
    <property type="entry name" value="pseudouridine synthase"/>
    <property type="match status" value="1"/>
</dbReference>
<evidence type="ECO:0000313" key="7">
    <source>
        <dbReference type="Proteomes" id="UP000176786"/>
    </source>
</evidence>
<dbReference type="CDD" id="cd02870">
    <property type="entry name" value="PseudoU_synth_RsuA_like"/>
    <property type="match status" value="1"/>
</dbReference>
<evidence type="ECO:0000256" key="1">
    <source>
        <dbReference type="ARBA" id="ARBA00008348"/>
    </source>
</evidence>
<protein>
    <recommendedName>
        <fullName evidence="4">Pseudouridine synthase</fullName>
        <ecNumber evidence="4">5.4.99.-</ecNumber>
    </recommendedName>
</protein>
<name>A0A1F5P7F9_9BACT</name>
<dbReference type="InterPro" id="IPR018496">
    <property type="entry name" value="PsdUridine_synth_RsuA/RluB_CS"/>
</dbReference>
<gene>
    <name evidence="6" type="ORF">A3J48_04605</name>
</gene>
<dbReference type="SMART" id="SM00363">
    <property type="entry name" value="S4"/>
    <property type="match status" value="1"/>
</dbReference>
<dbReference type="EC" id="5.4.99.-" evidence="4"/>
<dbReference type="FunFam" id="3.10.290.10:FF:000003">
    <property type="entry name" value="Pseudouridine synthase"/>
    <property type="match status" value="1"/>
</dbReference>
<evidence type="ECO:0000256" key="3">
    <source>
        <dbReference type="PROSITE-ProRule" id="PRU00182"/>
    </source>
</evidence>
<reference evidence="6 7" key="1">
    <citation type="journal article" date="2016" name="Nat. Commun.">
        <title>Thousands of microbial genomes shed light on interconnected biogeochemical processes in an aquifer system.</title>
        <authorList>
            <person name="Anantharaman K."/>
            <person name="Brown C.T."/>
            <person name="Hug L.A."/>
            <person name="Sharon I."/>
            <person name="Castelle C.J."/>
            <person name="Probst A.J."/>
            <person name="Thomas B.C."/>
            <person name="Singh A."/>
            <person name="Wilkins M.J."/>
            <person name="Karaoz U."/>
            <person name="Brodie E.L."/>
            <person name="Williams K.H."/>
            <person name="Hubbard S.S."/>
            <person name="Banfield J.F."/>
        </authorList>
    </citation>
    <scope>NUCLEOTIDE SEQUENCE [LARGE SCALE GENOMIC DNA]</scope>
</reference>
<dbReference type="InterPro" id="IPR050343">
    <property type="entry name" value="RsuA_PseudoU_synthase"/>
</dbReference>
<evidence type="ECO:0000313" key="6">
    <source>
        <dbReference type="EMBL" id="OGE85570.1"/>
    </source>
</evidence>
<dbReference type="SUPFAM" id="SSF55120">
    <property type="entry name" value="Pseudouridine synthase"/>
    <property type="match status" value="1"/>
</dbReference>
<dbReference type="Proteomes" id="UP000176786">
    <property type="component" value="Unassembled WGS sequence"/>
</dbReference>
<keyword evidence="3" id="KW-0694">RNA-binding</keyword>
<dbReference type="EMBL" id="MFES01000025">
    <property type="protein sequence ID" value="OGE85570.1"/>
    <property type="molecule type" value="Genomic_DNA"/>
</dbReference>
<dbReference type="Gene3D" id="3.30.70.1560">
    <property type="entry name" value="Alpha-L RNA-binding motif"/>
    <property type="match status" value="1"/>
</dbReference>
<accession>A0A1F5P7F9</accession>
<dbReference type="InterPro" id="IPR002942">
    <property type="entry name" value="S4_RNA-bd"/>
</dbReference>
<dbReference type="PANTHER" id="PTHR47683:SF2">
    <property type="entry name" value="RNA-BINDING S4 DOMAIN-CONTAINING PROTEIN"/>
    <property type="match status" value="1"/>
</dbReference>
<dbReference type="Pfam" id="PF01479">
    <property type="entry name" value="S4"/>
    <property type="match status" value="1"/>
</dbReference>
<dbReference type="PROSITE" id="PS01149">
    <property type="entry name" value="PSI_RSU"/>
    <property type="match status" value="1"/>
</dbReference>
<dbReference type="STRING" id="1817832.A3J48_04605"/>
<dbReference type="PROSITE" id="PS50889">
    <property type="entry name" value="S4"/>
    <property type="match status" value="1"/>
</dbReference>
<dbReference type="PANTHER" id="PTHR47683">
    <property type="entry name" value="PSEUDOURIDINE SYNTHASE FAMILY PROTEIN-RELATED"/>
    <property type="match status" value="1"/>
</dbReference>
<dbReference type="GO" id="GO:0120159">
    <property type="term" value="F:rRNA pseudouridine synthase activity"/>
    <property type="evidence" value="ECO:0007669"/>
    <property type="project" value="UniProtKB-ARBA"/>
</dbReference>
<comment type="similarity">
    <text evidence="1 4">Belongs to the pseudouridine synthase RsuA family.</text>
</comment>
<organism evidence="6 7">
    <name type="scientific">Candidatus Doudnabacteria bacterium RIFCSPHIGHO2_02_FULL_46_11</name>
    <dbReference type="NCBI Taxonomy" id="1817832"/>
    <lineage>
        <taxon>Bacteria</taxon>
        <taxon>Candidatus Doudnaibacteriota</taxon>
    </lineage>
</organism>
<dbReference type="GO" id="GO:0003723">
    <property type="term" value="F:RNA binding"/>
    <property type="evidence" value="ECO:0007669"/>
    <property type="project" value="UniProtKB-KW"/>
</dbReference>
<dbReference type="AlphaFoldDB" id="A0A1F5P7F9"/>
<evidence type="ECO:0000259" key="5">
    <source>
        <dbReference type="SMART" id="SM00363"/>
    </source>
</evidence>
<proteinExistence type="inferred from homology"/>
<dbReference type="Gene3D" id="3.30.70.580">
    <property type="entry name" value="Pseudouridine synthase I, catalytic domain, N-terminal subdomain"/>
    <property type="match status" value="1"/>
</dbReference>
<dbReference type="InterPro" id="IPR020094">
    <property type="entry name" value="TruA/RsuA/RluB/E/F_N"/>
</dbReference>
<dbReference type="SUPFAM" id="SSF55174">
    <property type="entry name" value="Alpha-L RNA-binding motif"/>
    <property type="match status" value="1"/>
</dbReference>
<evidence type="ECO:0000256" key="4">
    <source>
        <dbReference type="RuleBase" id="RU003887"/>
    </source>
</evidence>
<evidence type="ECO:0000256" key="2">
    <source>
        <dbReference type="ARBA" id="ARBA00023235"/>
    </source>
</evidence>
<dbReference type="InterPro" id="IPR000748">
    <property type="entry name" value="PsdUridine_synth_RsuA/RluB/E/F"/>
</dbReference>
<dbReference type="InterPro" id="IPR006145">
    <property type="entry name" value="PsdUridine_synth_RsuA/RluA"/>
</dbReference>
<sequence>MHERLQKFLSQAGVASRRKAEELILQGRVSVNGKIVKELGSKVDPVADFVEVNGKAVAAKTVNLYIVLNKPSGYVSSREGQFGRPTVYDFLPKAIKYKVWSVGRLDYDTDGLLIFTNDGNLTQKLTHPSFEHEKEYKISLNKNFESRDKDKLAGGVIVDKTKTYPAKVKVINPKTIKLTIHEGRNRQIRKMFESLGYKIIKLTRERLGRLRLEELKLKTGKIRTIQKNDII</sequence>
<keyword evidence="2 4" id="KW-0413">Isomerase</keyword>
<dbReference type="Pfam" id="PF00849">
    <property type="entry name" value="PseudoU_synth_2"/>
    <property type="match status" value="1"/>
</dbReference>
<dbReference type="GO" id="GO:0000455">
    <property type="term" value="P:enzyme-directed rRNA pseudouridine synthesis"/>
    <property type="evidence" value="ECO:0007669"/>
    <property type="project" value="UniProtKB-ARBA"/>
</dbReference>
<dbReference type="InterPro" id="IPR020103">
    <property type="entry name" value="PsdUridine_synth_cat_dom_sf"/>
</dbReference>
<dbReference type="InterPro" id="IPR036986">
    <property type="entry name" value="S4_RNA-bd_sf"/>
</dbReference>
<dbReference type="CDD" id="cd00165">
    <property type="entry name" value="S4"/>
    <property type="match status" value="1"/>
</dbReference>
<feature type="domain" description="RNA-binding S4" evidence="5">
    <location>
        <begin position="3"/>
        <end position="63"/>
    </location>
</feature>
<dbReference type="Gene3D" id="3.10.290.10">
    <property type="entry name" value="RNA-binding S4 domain"/>
    <property type="match status" value="1"/>
</dbReference>